<evidence type="ECO:0000256" key="1">
    <source>
        <dbReference type="SAM" id="Phobius"/>
    </source>
</evidence>
<gene>
    <name evidence="2" type="ORF">DPX16_13384</name>
</gene>
<proteinExistence type="predicted"/>
<dbReference type="Proteomes" id="UP000281406">
    <property type="component" value="Unassembled WGS sequence"/>
</dbReference>
<keyword evidence="1" id="KW-1133">Transmembrane helix</keyword>
<evidence type="ECO:0000313" key="2">
    <source>
        <dbReference type="EMBL" id="ROL47669.1"/>
    </source>
</evidence>
<reference evidence="2 3" key="1">
    <citation type="submission" date="2018-10" db="EMBL/GenBank/DDBJ databases">
        <title>Genome assembly for a Yunnan-Guizhou Plateau 3E fish, Anabarilius grahami (Regan), and its evolutionary and genetic applications.</title>
        <authorList>
            <person name="Jiang W."/>
        </authorList>
    </citation>
    <scope>NUCLEOTIDE SEQUENCE [LARGE SCALE GENOMIC DNA]</scope>
    <source>
        <strain evidence="2">AG-KIZ</strain>
        <tissue evidence="2">Muscle</tissue>
    </source>
</reference>
<evidence type="ECO:0000313" key="3">
    <source>
        <dbReference type="Proteomes" id="UP000281406"/>
    </source>
</evidence>
<sequence>MFLGLDFSSLFPVSCSSLDRRHRFTDTLHQSRLIGSLIAHRGPCVTTLLLWLLYRCLESWCCVPCLLVFHVPWIGFLVVVSCFLFLVGSFSGFHPRITRHRFTDTLHQSRLIGSLIAHRGPCVTTLLLWLLCLTCD</sequence>
<keyword evidence="1" id="KW-0812">Transmembrane</keyword>
<dbReference type="AlphaFoldDB" id="A0A3N0YN95"/>
<protein>
    <submittedName>
        <fullName evidence="2">Uncharacterized protein</fullName>
    </submittedName>
</protein>
<keyword evidence="1" id="KW-0472">Membrane</keyword>
<organism evidence="2 3">
    <name type="scientific">Anabarilius grahami</name>
    <name type="common">Kanglang fish</name>
    <name type="synonym">Barilius grahami</name>
    <dbReference type="NCBI Taxonomy" id="495550"/>
    <lineage>
        <taxon>Eukaryota</taxon>
        <taxon>Metazoa</taxon>
        <taxon>Chordata</taxon>
        <taxon>Craniata</taxon>
        <taxon>Vertebrata</taxon>
        <taxon>Euteleostomi</taxon>
        <taxon>Actinopterygii</taxon>
        <taxon>Neopterygii</taxon>
        <taxon>Teleostei</taxon>
        <taxon>Ostariophysi</taxon>
        <taxon>Cypriniformes</taxon>
        <taxon>Xenocyprididae</taxon>
        <taxon>Xenocypridinae</taxon>
        <taxon>Xenocypridinae incertae sedis</taxon>
        <taxon>Anabarilius</taxon>
    </lineage>
</organism>
<name>A0A3N0YN95_ANAGA</name>
<keyword evidence="3" id="KW-1185">Reference proteome</keyword>
<comment type="caution">
    <text evidence="2">The sequence shown here is derived from an EMBL/GenBank/DDBJ whole genome shotgun (WGS) entry which is preliminary data.</text>
</comment>
<dbReference type="EMBL" id="RJVU01035392">
    <property type="protein sequence ID" value="ROL47669.1"/>
    <property type="molecule type" value="Genomic_DNA"/>
</dbReference>
<feature type="transmembrane region" description="Helical" evidence="1">
    <location>
        <begin position="66"/>
        <end position="90"/>
    </location>
</feature>
<accession>A0A3N0YN95</accession>